<protein>
    <submittedName>
        <fullName evidence="2">OmpW family outer membrane protein</fullName>
    </submittedName>
</protein>
<dbReference type="Gene3D" id="2.40.160.20">
    <property type="match status" value="1"/>
</dbReference>
<proteinExistence type="predicted"/>
<dbReference type="InterPro" id="IPR005618">
    <property type="entry name" value="OMPW"/>
</dbReference>
<evidence type="ECO:0000256" key="1">
    <source>
        <dbReference type="SAM" id="SignalP"/>
    </source>
</evidence>
<name>A0ABZ2RCQ7_ECTME</name>
<sequence>MPLASWTKPLLLGSALIAASSPVLSADSPWLVRAGISKVVPTSDSGSIQQGEIDIGNDTGPTFNIAYFLTPNLAIDVLGGLPLKHDIKLNGSKVGDTKQLPPIVTLQWHFLPDAQIRPFVGIGLNYTYFYDEKLDSGAKLELSDSWGLAYQVGLDVAIDDNWSVGGDVRYANIDSSVKIAGEKVGSVDVDPFVYSLNLAYRF</sequence>
<keyword evidence="1" id="KW-0732">Signal</keyword>
<keyword evidence="3" id="KW-1185">Reference proteome</keyword>
<dbReference type="SUPFAM" id="SSF56925">
    <property type="entry name" value="OMPA-like"/>
    <property type="match status" value="1"/>
</dbReference>
<dbReference type="EMBL" id="CP148074">
    <property type="protein sequence ID" value="WXL24825.1"/>
    <property type="molecule type" value="Genomic_DNA"/>
</dbReference>
<evidence type="ECO:0000313" key="2">
    <source>
        <dbReference type="EMBL" id="WXL24825.1"/>
    </source>
</evidence>
<organism evidence="2 3">
    <name type="scientific">Ectopseudomonas mendocina</name>
    <name type="common">Pseudomonas mendocina</name>
    <dbReference type="NCBI Taxonomy" id="300"/>
    <lineage>
        <taxon>Bacteria</taxon>
        <taxon>Pseudomonadati</taxon>
        <taxon>Pseudomonadota</taxon>
        <taxon>Gammaproteobacteria</taxon>
        <taxon>Pseudomonadales</taxon>
        <taxon>Pseudomonadaceae</taxon>
        <taxon>Ectopseudomonas</taxon>
    </lineage>
</organism>
<accession>A0ABZ2RCQ7</accession>
<evidence type="ECO:0000313" key="3">
    <source>
        <dbReference type="Proteomes" id="UP001476583"/>
    </source>
</evidence>
<reference evidence="2 3" key="1">
    <citation type="submission" date="2024-03" db="EMBL/GenBank/DDBJ databases">
        <title>Complete genome of BD2.</title>
        <authorList>
            <person name="Cao G."/>
        </authorList>
    </citation>
    <scope>NUCLEOTIDE SEQUENCE [LARGE SCALE GENOMIC DNA]</scope>
    <source>
        <strain evidence="2 3">BD2</strain>
    </source>
</reference>
<dbReference type="Pfam" id="PF03922">
    <property type="entry name" value="OmpW"/>
    <property type="match status" value="1"/>
</dbReference>
<dbReference type="InterPro" id="IPR011250">
    <property type="entry name" value="OMP/PagP_B-barrel"/>
</dbReference>
<dbReference type="PANTHER" id="PTHR36920:SF1">
    <property type="entry name" value="OUTER MEMBRANE PROTEIN W"/>
    <property type="match status" value="1"/>
</dbReference>
<feature type="signal peptide" evidence="1">
    <location>
        <begin position="1"/>
        <end position="25"/>
    </location>
</feature>
<dbReference type="Proteomes" id="UP001476583">
    <property type="component" value="Chromosome"/>
</dbReference>
<dbReference type="PANTHER" id="PTHR36920">
    <property type="match status" value="1"/>
</dbReference>
<gene>
    <name evidence="2" type="ORF">WG219_16135</name>
</gene>
<feature type="chain" id="PRO_5046370970" evidence="1">
    <location>
        <begin position="26"/>
        <end position="202"/>
    </location>
</feature>